<dbReference type="InterPro" id="IPR001895">
    <property type="entry name" value="RASGEF_cat_dom"/>
</dbReference>
<dbReference type="InterPro" id="IPR029899">
    <property type="entry name" value="KNDC1"/>
</dbReference>
<evidence type="ECO:0000259" key="4">
    <source>
        <dbReference type="PROSITE" id="PS50009"/>
    </source>
</evidence>
<proteinExistence type="predicted"/>
<dbReference type="InterPro" id="IPR023578">
    <property type="entry name" value="Ras_GEF_dom_sf"/>
</dbReference>
<dbReference type="Gene3D" id="1.20.870.10">
    <property type="entry name" value="Son of sevenless (SoS) protein Chain: S domain 1"/>
    <property type="match status" value="1"/>
</dbReference>
<keyword evidence="2" id="KW-0344">Guanine-nucleotide releasing factor</keyword>
<dbReference type="AlphaFoldDB" id="A0A5A9P8U3"/>
<dbReference type="InterPro" id="IPR011019">
    <property type="entry name" value="KIND_dom"/>
</dbReference>
<sequence>MGTFGSAALHLEDDGDDEDSDEEIRKKRLPPLLEDEENVSLADILCLRDDGLTEQELWAVCVECVCSLQSISLSPLYHTLCITPDTLAFNAHGNVCFMEQMNDDPDGCFIPPEFDKTGNTYECYSSEGCDQRSPRPSSPPSAPEEILQEIKTQLKIKPSGVVHESEPDQSVCAIRREDTQEVMSQAPLYDSKEVSVQGSCPLMEMQFSTDPEGGAAECVPETEALCHRSELEEGGGAGLTPDCLQAHMDDSDSLISDRTLSGSMDPRDPVHDPAWALALYGEDSISPDVLNYAQELCCHCESPSLEDKSQELQQQLLIESRNLKKTRNFLHKLIHQERRNKGSDTKMMMSKVKLQFDELRDKVQFLHSVKKYLQVLWVDQWGLSLSLLPSLSVCGSSVLQSSDDPAVLSSVCEQRRGKHWPLVTASAAGLMAYLYARKAHIEGFIRQFFYTFRYFCTPEDLLDSCLLQTLERFLTSKVAPVHSRGERLLSMLQATPRKRRVCGLWCAGDASIRRSENEDVNSLCRESHMEDAAGQISHRRVSRVLEPQDRTFSIAAALPRPCYVSIMRSDETPSFSQTEHAALHTAQQLTLLEQEVFQDCHPVHFLKSRAHGVMEKSANISRCVSVNADPLQTLLTYTDCVSNWVSAELVICDSVKAQTALLARFLAVGKFCYEMRNFATAVQILSGLENVIVRQLPAWRCLPLKMCALLEELKAVQVFLKSDNLCLMEGRQARAPPTLPAPHILAMHLQQLEIGSFTTTSGSLKWTKLRNIARVVSQVHAFQENLYSYTPDLELQSYLRGRIARLGECDVSLLASDNNVNFKQMASDRHGRRIQDTLRRVKASFQ</sequence>
<dbReference type="Gene3D" id="1.10.510.10">
    <property type="entry name" value="Transferase(Phosphotransferase) domain 1"/>
    <property type="match status" value="1"/>
</dbReference>
<feature type="region of interest" description="Disordered" evidence="3">
    <location>
        <begin position="1"/>
        <end position="23"/>
    </location>
</feature>
<dbReference type="GO" id="GO:0007264">
    <property type="term" value="P:small GTPase-mediated signal transduction"/>
    <property type="evidence" value="ECO:0007669"/>
    <property type="project" value="InterPro"/>
</dbReference>
<feature type="domain" description="Ras-GEF" evidence="4">
    <location>
        <begin position="581"/>
        <end position="816"/>
    </location>
</feature>
<dbReference type="Gene3D" id="1.10.840.10">
    <property type="entry name" value="Ras guanine-nucleotide exchange factors catalytic domain"/>
    <property type="match status" value="1"/>
</dbReference>
<dbReference type="GO" id="GO:0048814">
    <property type="term" value="P:regulation of dendrite morphogenesis"/>
    <property type="evidence" value="ECO:0007669"/>
    <property type="project" value="TreeGrafter"/>
</dbReference>
<gene>
    <name evidence="6" type="ORF">E1301_Tti020446</name>
</gene>
<dbReference type="SMART" id="SM00147">
    <property type="entry name" value="RasGEF"/>
    <property type="match status" value="1"/>
</dbReference>
<dbReference type="GO" id="GO:0005085">
    <property type="term" value="F:guanyl-nucleotide exchange factor activity"/>
    <property type="evidence" value="ECO:0007669"/>
    <property type="project" value="UniProtKB-KW"/>
</dbReference>
<comment type="caution">
    <text evidence="6">The sequence shown here is derived from an EMBL/GenBank/DDBJ whole genome shotgun (WGS) entry which is preliminary data.</text>
</comment>
<dbReference type="GO" id="GO:0043025">
    <property type="term" value="C:neuronal cell body"/>
    <property type="evidence" value="ECO:0007669"/>
    <property type="project" value="TreeGrafter"/>
</dbReference>
<evidence type="ECO:0000313" key="7">
    <source>
        <dbReference type="Proteomes" id="UP000324632"/>
    </source>
</evidence>
<dbReference type="Pfam" id="PF00617">
    <property type="entry name" value="RasGEF"/>
    <property type="match status" value="1"/>
</dbReference>
<reference evidence="6 7" key="1">
    <citation type="journal article" date="2019" name="Mol. Ecol. Resour.">
        <title>Chromosome-level genome assembly of Triplophysa tibetana, a fish adapted to the harsh high-altitude environment of the Tibetan Plateau.</title>
        <authorList>
            <person name="Yang X."/>
            <person name="Liu H."/>
            <person name="Ma Z."/>
            <person name="Zou Y."/>
            <person name="Zou M."/>
            <person name="Mao Y."/>
            <person name="Li X."/>
            <person name="Wang H."/>
            <person name="Chen T."/>
            <person name="Wang W."/>
            <person name="Yang R."/>
        </authorList>
    </citation>
    <scope>NUCLEOTIDE SEQUENCE [LARGE SCALE GENOMIC DNA]</scope>
    <source>
        <strain evidence="6">TTIB1903HZAU</strain>
        <tissue evidence="6">Muscle</tissue>
    </source>
</reference>
<dbReference type="GO" id="GO:0032045">
    <property type="term" value="C:guanyl-nucleotide exchange factor complex"/>
    <property type="evidence" value="ECO:0007669"/>
    <property type="project" value="TreeGrafter"/>
</dbReference>
<dbReference type="PANTHER" id="PTHR21560">
    <property type="entry name" value="VERY KIND PROTEIN"/>
    <property type="match status" value="1"/>
</dbReference>
<dbReference type="SUPFAM" id="SSF48366">
    <property type="entry name" value="Ras GEF"/>
    <property type="match status" value="1"/>
</dbReference>
<dbReference type="InterPro" id="IPR036964">
    <property type="entry name" value="RASGEF_cat_dom_sf"/>
</dbReference>
<dbReference type="Proteomes" id="UP000324632">
    <property type="component" value="Chromosome 8"/>
</dbReference>
<protein>
    <submittedName>
        <fullName evidence="6">Protein very KIND</fullName>
    </submittedName>
</protein>
<dbReference type="EMBL" id="SOYY01000008">
    <property type="protein sequence ID" value="KAA0718388.1"/>
    <property type="molecule type" value="Genomic_DNA"/>
</dbReference>
<evidence type="ECO:0000313" key="6">
    <source>
        <dbReference type="EMBL" id="KAA0718388.1"/>
    </source>
</evidence>
<evidence type="ECO:0000256" key="1">
    <source>
        <dbReference type="ARBA" id="ARBA00022737"/>
    </source>
</evidence>
<dbReference type="PANTHER" id="PTHR21560:SF0">
    <property type="entry name" value="KINASE NON-CATALYTIC C-LOBE DOMAIN-CONTAINING PROTEIN 1"/>
    <property type="match status" value="1"/>
</dbReference>
<evidence type="ECO:0000256" key="3">
    <source>
        <dbReference type="SAM" id="MobiDB-lite"/>
    </source>
</evidence>
<keyword evidence="1" id="KW-0677">Repeat</keyword>
<evidence type="ECO:0000259" key="5">
    <source>
        <dbReference type="PROSITE" id="PS51377"/>
    </source>
</evidence>
<dbReference type="PROSITE" id="PS50009">
    <property type="entry name" value="RASGEF_CAT"/>
    <property type="match status" value="1"/>
</dbReference>
<feature type="domain" description="KIND" evidence="5">
    <location>
        <begin position="39"/>
        <end position="208"/>
    </location>
</feature>
<dbReference type="GO" id="GO:0030425">
    <property type="term" value="C:dendrite"/>
    <property type="evidence" value="ECO:0007669"/>
    <property type="project" value="TreeGrafter"/>
</dbReference>
<feature type="compositionally biased region" description="Acidic residues" evidence="3">
    <location>
        <begin position="13"/>
        <end position="22"/>
    </location>
</feature>
<keyword evidence="7" id="KW-1185">Reference proteome</keyword>
<dbReference type="PROSITE" id="PS51377">
    <property type="entry name" value="KIND"/>
    <property type="match status" value="1"/>
</dbReference>
<evidence type="ECO:0000256" key="2">
    <source>
        <dbReference type="PROSITE-ProRule" id="PRU00168"/>
    </source>
</evidence>
<dbReference type="SMART" id="SM00750">
    <property type="entry name" value="KIND"/>
    <property type="match status" value="1"/>
</dbReference>
<name>A0A5A9P8U3_9TELE</name>
<accession>A0A5A9P8U3</accession>
<organism evidence="6 7">
    <name type="scientific">Triplophysa tibetana</name>
    <dbReference type="NCBI Taxonomy" id="1572043"/>
    <lineage>
        <taxon>Eukaryota</taxon>
        <taxon>Metazoa</taxon>
        <taxon>Chordata</taxon>
        <taxon>Craniata</taxon>
        <taxon>Vertebrata</taxon>
        <taxon>Euteleostomi</taxon>
        <taxon>Actinopterygii</taxon>
        <taxon>Neopterygii</taxon>
        <taxon>Teleostei</taxon>
        <taxon>Ostariophysi</taxon>
        <taxon>Cypriniformes</taxon>
        <taxon>Nemacheilidae</taxon>
        <taxon>Triplophysa</taxon>
    </lineage>
</organism>